<evidence type="ECO:0000313" key="3">
    <source>
        <dbReference type="Proteomes" id="UP000729357"/>
    </source>
</evidence>
<comment type="caution">
    <text evidence="2">The sequence shown here is derived from an EMBL/GenBank/DDBJ whole genome shotgun (WGS) entry which is preliminary data.</text>
</comment>
<dbReference type="PANTHER" id="PTHR13060:SF0">
    <property type="entry name" value="PROTEIN ECDYSONELESS HOMOLOG"/>
    <property type="match status" value="1"/>
</dbReference>
<reference evidence="2" key="1">
    <citation type="journal article" date="2021" name="J Fungi (Basel)">
        <title>Virulence traits and population genomics of the black yeast Aureobasidium melanogenum.</title>
        <authorList>
            <person name="Cernosa A."/>
            <person name="Sun X."/>
            <person name="Gostincar C."/>
            <person name="Fang C."/>
            <person name="Gunde-Cimerman N."/>
            <person name="Song Z."/>
        </authorList>
    </citation>
    <scope>NUCLEOTIDE SEQUENCE</scope>
    <source>
        <strain evidence="2">EXF-9298</strain>
    </source>
</reference>
<reference evidence="2" key="2">
    <citation type="submission" date="2021-08" db="EMBL/GenBank/DDBJ databases">
        <authorList>
            <person name="Gostincar C."/>
            <person name="Sun X."/>
            <person name="Song Z."/>
            <person name="Gunde-Cimerman N."/>
        </authorList>
    </citation>
    <scope>NUCLEOTIDE SEQUENCE</scope>
    <source>
        <strain evidence="2">EXF-9298</strain>
    </source>
</reference>
<gene>
    <name evidence="2" type="ORF">KCU98_g2652</name>
</gene>
<evidence type="ECO:0000313" key="2">
    <source>
        <dbReference type="EMBL" id="KAG9988383.1"/>
    </source>
</evidence>
<dbReference type="AlphaFoldDB" id="A0A9P8JY69"/>
<dbReference type="EMBL" id="JAHFXS010000154">
    <property type="protein sequence ID" value="KAG9988383.1"/>
    <property type="molecule type" value="Genomic_DNA"/>
</dbReference>
<sequence length="576" mass="65869">MRSPMIEQEAYHRLRDYRATISKSQHSALQSVPCHLAYLLHRNPAYVAPAVEAFYLRDPIAVKPLATKDTATLLFAPEDFVTMSVRFPKVGYEQLISQESPPPPAWCVNREINMLFEDVEEEDDTLPADEEIKSWPQNEDDDKWLEIDFMDFDKELKGCSKGTAAGDMPEDQGFGDETTQKDLKDMISRFGKFLNEDEETGAETFSCGSTAFGPDDEDEDDEGEAASFTDTKSEQAMREMIGMSDTGKETNYEEEMERDDEKEAEQIWKMMQEVYESRKNGTNEKSKDKAKDLKTKSAKTLKSVTVETLQFFLFRLLAAHHILKHPHYSLSNTPSRAMARLIDLPPEVRLKIYRLLLADPIRDGLRVILTFDLLDNKTTWGRTRCAQTEQPHREGHSAEPCCVDVSPSILHHLDFTDLWSLARASKMVYVEATQITYNNADLVYSLGDLISRVSTPGHIAAFVPFNCYFEQYSPTKMAMLHSLVIQDKFETMSARDMKSVVDIVNSCLPNLRVFGYYISMKTWQVRPQAWKTLAVVCVIPYRPYSLWLSSKLTFDHSSSCLFPQDSSSRVHSYIRE</sequence>
<dbReference type="Proteomes" id="UP000729357">
    <property type="component" value="Unassembled WGS sequence"/>
</dbReference>
<feature type="region of interest" description="Disordered" evidence="1">
    <location>
        <begin position="195"/>
        <end position="230"/>
    </location>
</feature>
<proteinExistence type="predicted"/>
<organism evidence="2 3">
    <name type="scientific">Aureobasidium melanogenum</name>
    <name type="common">Aureobasidium pullulans var. melanogenum</name>
    <dbReference type="NCBI Taxonomy" id="46634"/>
    <lineage>
        <taxon>Eukaryota</taxon>
        <taxon>Fungi</taxon>
        <taxon>Dikarya</taxon>
        <taxon>Ascomycota</taxon>
        <taxon>Pezizomycotina</taxon>
        <taxon>Dothideomycetes</taxon>
        <taxon>Dothideomycetidae</taxon>
        <taxon>Dothideales</taxon>
        <taxon>Saccotheciaceae</taxon>
        <taxon>Aureobasidium</taxon>
    </lineage>
</organism>
<dbReference type="InterPro" id="IPR010770">
    <property type="entry name" value="Ecd"/>
</dbReference>
<dbReference type="PANTHER" id="PTHR13060">
    <property type="entry name" value="SGT1 PROTEIN HSGT1 SUPPRESSOR OF GCR2"/>
    <property type="match status" value="1"/>
</dbReference>
<keyword evidence="3" id="KW-1185">Reference proteome</keyword>
<protein>
    <submittedName>
        <fullName evidence="2">SGT1-domain-containing protein</fullName>
    </submittedName>
</protein>
<accession>A0A9P8JY69</accession>
<evidence type="ECO:0000256" key="1">
    <source>
        <dbReference type="SAM" id="MobiDB-lite"/>
    </source>
</evidence>
<dbReference type="Pfam" id="PF07093">
    <property type="entry name" value="SGT1"/>
    <property type="match status" value="1"/>
</dbReference>
<feature type="non-terminal residue" evidence="2">
    <location>
        <position position="576"/>
    </location>
</feature>
<name>A0A9P8JY69_AURME</name>
<feature type="compositionally biased region" description="Acidic residues" evidence="1">
    <location>
        <begin position="214"/>
        <end position="224"/>
    </location>
</feature>
<dbReference type="GO" id="GO:0005634">
    <property type="term" value="C:nucleus"/>
    <property type="evidence" value="ECO:0007669"/>
    <property type="project" value="TreeGrafter"/>
</dbReference>